<keyword evidence="1" id="KW-0472">Membrane</keyword>
<proteinExistence type="predicted"/>
<organism evidence="2">
    <name type="scientific">Anguilla anguilla</name>
    <name type="common">European freshwater eel</name>
    <name type="synonym">Muraena anguilla</name>
    <dbReference type="NCBI Taxonomy" id="7936"/>
    <lineage>
        <taxon>Eukaryota</taxon>
        <taxon>Metazoa</taxon>
        <taxon>Chordata</taxon>
        <taxon>Craniata</taxon>
        <taxon>Vertebrata</taxon>
        <taxon>Euteleostomi</taxon>
        <taxon>Actinopterygii</taxon>
        <taxon>Neopterygii</taxon>
        <taxon>Teleostei</taxon>
        <taxon>Anguilliformes</taxon>
        <taxon>Anguillidae</taxon>
        <taxon>Anguilla</taxon>
    </lineage>
</organism>
<feature type="transmembrane region" description="Helical" evidence="1">
    <location>
        <begin position="15"/>
        <end position="39"/>
    </location>
</feature>
<reference evidence="2" key="1">
    <citation type="submission" date="2014-11" db="EMBL/GenBank/DDBJ databases">
        <authorList>
            <person name="Amaro Gonzalez C."/>
        </authorList>
    </citation>
    <scope>NUCLEOTIDE SEQUENCE</scope>
</reference>
<accession>A0A0E9PRT7</accession>
<keyword evidence="1" id="KW-0812">Transmembrane</keyword>
<sequence length="42" mass="5237">MYVLTITIKTFQTYLLIYSIYSTFFIIQFYLNFIHLFYLNIL</sequence>
<dbReference type="EMBL" id="GBXM01101256">
    <property type="protein sequence ID" value="JAH07321.1"/>
    <property type="molecule type" value="Transcribed_RNA"/>
</dbReference>
<name>A0A0E9PRT7_ANGAN</name>
<evidence type="ECO:0000256" key="1">
    <source>
        <dbReference type="SAM" id="Phobius"/>
    </source>
</evidence>
<keyword evidence="1" id="KW-1133">Transmembrane helix</keyword>
<dbReference type="AlphaFoldDB" id="A0A0E9PRT7"/>
<protein>
    <submittedName>
        <fullName evidence="2">Uncharacterized protein</fullName>
    </submittedName>
</protein>
<evidence type="ECO:0000313" key="2">
    <source>
        <dbReference type="EMBL" id="JAH07321.1"/>
    </source>
</evidence>
<reference evidence="2" key="2">
    <citation type="journal article" date="2015" name="Fish Shellfish Immunol.">
        <title>Early steps in the European eel (Anguilla anguilla)-Vibrio vulnificus interaction in the gills: Role of the RtxA13 toxin.</title>
        <authorList>
            <person name="Callol A."/>
            <person name="Pajuelo D."/>
            <person name="Ebbesson L."/>
            <person name="Teles M."/>
            <person name="MacKenzie S."/>
            <person name="Amaro C."/>
        </authorList>
    </citation>
    <scope>NUCLEOTIDE SEQUENCE</scope>
</reference>